<dbReference type="EMBL" id="WKKH01000053">
    <property type="protein sequence ID" value="MRX78438.1"/>
    <property type="molecule type" value="Genomic_DNA"/>
</dbReference>
<proteinExistence type="inferred from homology"/>
<keyword evidence="8" id="KW-1185">Reference proteome</keyword>
<dbReference type="InterPro" id="IPR058626">
    <property type="entry name" value="MdtA-like_b-barrel"/>
</dbReference>
<evidence type="ECO:0000256" key="1">
    <source>
        <dbReference type="ARBA" id="ARBA00004196"/>
    </source>
</evidence>
<dbReference type="InterPro" id="IPR058627">
    <property type="entry name" value="MdtA-like_C"/>
</dbReference>
<feature type="domain" description="Multidrug resistance protein MdtA-like barrel-sandwich hybrid" evidence="4">
    <location>
        <begin position="78"/>
        <end position="214"/>
    </location>
</feature>
<evidence type="ECO:0000313" key="7">
    <source>
        <dbReference type="EMBL" id="MRX78438.1"/>
    </source>
</evidence>
<gene>
    <name evidence="7" type="ORF">GJU39_20360</name>
</gene>
<evidence type="ECO:0000313" key="8">
    <source>
        <dbReference type="Proteomes" id="UP000487757"/>
    </source>
</evidence>
<sequence length="399" mass="42792">MNAIHLLFIQLNTVKSFNSIKTLFFISLLSISLVACKSAPDQSAAAPPPPVLPVSLVNESAQTTYIDYPAAIQGAVDIDVRPQVSGYLQSVLVNEGAYVTAGQTLFKINDNPYREALNNAKASLHVAEAAILNAQLEVDKLTPLVQNKVVSDFQLKTAKTGYKIAQANAEQARASVAAAQINMGYTNVKATVSGYIGRIPKKQGSLVSPSDQAALTQLSDIHEVHVYFSLAENDFNNFNSNYPGKTPADRISHLPAVELLLSDNSAYPVKGKIDMIDGQFDKNTGAITLRATFKNANSILRSGNTGKIRLGLPHPDAILIPQVATIEMQDKVFVFTVGKGNKVTKMPITVIGKSGSNYLIKDGVKSGDQIVMSGLDRLQEGQVIQPEKASDKAAQLKGS</sequence>
<organism evidence="7 8">
    <name type="scientific">Pedobacter petrophilus</name>
    <dbReference type="NCBI Taxonomy" id="1908241"/>
    <lineage>
        <taxon>Bacteria</taxon>
        <taxon>Pseudomonadati</taxon>
        <taxon>Bacteroidota</taxon>
        <taxon>Sphingobacteriia</taxon>
        <taxon>Sphingobacteriales</taxon>
        <taxon>Sphingobacteriaceae</taxon>
        <taxon>Pedobacter</taxon>
    </lineage>
</organism>
<dbReference type="Gene3D" id="2.40.420.20">
    <property type="match status" value="1"/>
</dbReference>
<name>A0A7K0G3Q2_9SPHI</name>
<dbReference type="Gene3D" id="2.40.30.170">
    <property type="match status" value="1"/>
</dbReference>
<dbReference type="PANTHER" id="PTHR30158:SF23">
    <property type="entry name" value="MULTIDRUG RESISTANCE PROTEIN MEXA"/>
    <property type="match status" value="1"/>
</dbReference>
<accession>A0A7K0G3Q2</accession>
<dbReference type="OrthoDB" id="9801814at2"/>
<dbReference type="Gene3D" id="1.10.287.470">
    <property type="entry name" value="Helix hairpin bin"/>
    <property type="match status" value="1"/>
</dbReference>
<feature type="domain" description="Multidrug resistance protein MdtA-like beta-barrel" evidence="5">
    <location>
        <begin position="224"/>
        <end position="310"/>
    </location>
</feature>
<evidence type="ECO:0000259" key="4">
    <source>
        <dbReference type="Pfam" id="PF25917"/>
    </source>
</evidence>
<dbReference type="InterPro" id="IPR058624">
    <property type="entry name" value="MdtA-like_HH"/>
</dbReference>
<dbReference type="GO" id="GO:0030313">
    <property type="term" value="C:cell envelope"/>
    <property type="evidence" value="ECO:0007669"/>
    <property type="project" value="UniProtKB-SubCell"/>
</dbReference>
<dbReference type="PANTHER" id="PTHR30158">
    <property type="entry name" value="ACRA/E-RELATED COMPONENT OF DRUG EFFLUX TRANSPORTER"/>
    <property type="match status" value="1"/>
</dbReference>
<comment type="caution">
    <text evidence="7">The sequence shown here is derived from an EMBL/GenBank/DDBJ whole genome shotgun (WGS) entry which is preliminary data.</text>
</comment>
<comment type="subcellular location">
    <subcellularLocation>
        <location evidence="1">Cell envelope</location>
    </subcellularLocation>
</comment>
<dbReference type="InterPro" id="IPR058625">
    <property type="entry name" value="MdtA-like_BSH"/>
</dbReference>
<protein>
    <submittedName>
        <fullName evidence="7">Efflux RND transporter periplasmic adaptor subunit</fullName>
    </submittedName>
</protein>
<evidence type="ECO:0000259" key="6">
    <source>
        <dbReference type="Pfam" id="PF25967"/>
    </source>
</evidence>
<dbReference type="NCBIfam" id="TIGR01730">
    <property type="entry name" value="RND_mfp"/>
    <property type="match status" value="1"/>
</dbReference>
<dbReference type="RefSeq" id="WP_154282844.1">
    <property type="nucleotide sequence ID" value="NZ_JBHUJQ010000001.1"/>
</dbReference>
<evidence type="ECO:0000256" key="2">
    <source>
        <dbReference type="ARBA" id="ARBA00009477"/>
    </source>
</evidence>
<dbReference type="Pfam" id="PF25967">
    <property type="entry name" value="RND-MFP_C"/>
    <property type="match status" value="1"/>
</dbReference>
<feature type="domain" description="Multidrug resistance protein MdtA-like alpha-helical hairpin" evidence="3">
    <location>
        <begin position="117"/>
        <end position="186"/>
    </location>
</feature>
<dbReference type="Gene3D" id="2.40.50.100">
    <property type="match status" value="1"/>
</dbReference>
<dbReference type="Pfam" id="PF25876">
    <property type="entry name" value="HH_MFP_RND"/>
    <property type="match status" value="1"/>
</dbReference>
<evidence type="ECO:0000259" key="5">
    <source>
        <dbReference type="Pfam" id="PF25944"/>
    </source>
</evidence>
<feature type="domain" description="Multidrug resistance protein MdtA-like C-terminal permuted SH3" evidence="6">
    <location>
        <begin position="316"/>
        <end position="377"/>
    </location>
</feature>
<dbReference type="GO" id="GO:0046677">
    <property type="term" value="P:response to antibiotic"/>
    <property type="evidence" value="ECO:0007669"/>
    <property type="project" value="TreeGrafter"/>
</dbReference>
<dbReference type="Proteomes" id="UP000487757">
    <property type="component" value="Unassembled WGS sequence"/>
</dbReference>
<dbReference type="Pfam" id="PF25917">
    <property type="entry name" value="BSH_RND"/>
    <property type="match status" value="1"/>
</dbReference>
<dbReference type="InterPro" id="IPR006143">
    <property type="entry name" value="RND_pump_MFP"/>
</dbReference>
<comment type="similarity">
    <text evidence="2">Belongs to the membrane fusion protein (MFP) (TC 8.A.1) family.</text>
</comment>
<dbReference type="Pfam" id="PF25944">
    <property type="entry name" value="Beta-barrel_RND"/>
    <property type="match status" value="1"/>
</dbReference>
<dbReference type="GO" id="GO:0005886">
    <property type="term" value="C:plasma membrane"/>
    <property type="evidence" value="ECO:0007669"/>
    <property type="project" value="TreeGrafter"/>
</dbReference>
<dbReference type="GO" id="GO:0022857">
    <property type="term" value="F:transmembrane transporter activity"/>
    <property type="evidence" value="ECO:0007669"/>
    <property type="project" value="InterPro"/>
</dbReference>
<reference evidence="7 8" key="1">
    <citation type="submission" date="2019-11" db="EMBL/GenBank/DDBJ databases">
        <title>Pedobacter petrophilus genome.</title>
        <authorList>
            <person name="Feldbauer M.J."/>
            <person name="Newman J.D."/>
        </authorList>
    </citation>
    <scope>NUCLEOTIDE SEQUENCE [LARGE SCALE GENOMIC DNA]</scope>
    <source>
        <strain evidence="7 8">LMG 29686</strain>
    </source>
</reference>
<dbReference type="AlphaFoldDB" id="A0A7K0G3Q2"/>
<evidence type="ECO:0000259" key="3">
    <source>
        <dbReference type="Pfam" id="PF25876"/>
    </source>
</evidence>
<dbReference type="SUPFAM" id="SSF111369">
    <property type="entry name" value="HlyD-like secretion proteins"/>
    <property type="match status" value="1"/>
</dbReference>